<evidence type="ECO:0000313" key="9">
    <source>
        <dbReference type="Proteomes" id="UP001158045"/>
    </source>
</evidence>
<feature type="transmembrane region" description="Helical" evidence="6">
    <location>
        <begin position="661"/>
        <end position="679"/>
    </location>
</feature>
<evidence type="ECO:0000256" key="4">
    <source>
        <dbReference type="ARBA" id="ARBA00022989"/>
    </source>
</evidence>
<dbReference type="PANTHER" id="PTHR33406">
    <property type="entry name" value="MEMBRANE PROTEIN MJ1562-RELATED"/>
    <property type="match status" value="1"/>
</dbReference>
<evidence type="ECO:0000256" key="1">
    <source>
        <dbReference type="ARBA" id="ARBA00004651"/>
    </source>
</evidence>
<accession>A0ABT6NAK1</accession>
<dbReference type="InterPro" id="IPR050545">
    <property type="entry name" value="Mycobact_MmpL"/>
</dbReference>
<dbReference type="SUPFAM" id="SSF82866">
    <property type="entry name" value="Multidrug efflux transporter AcrB transmembrane domain"/>
    <property type="match status" value="2"/>
</dbReference>
<keyword evidence="9" id="KW-1185">Reference proteome</keyword>
<feature type="transmembrane region" description="Helical" evidence="6">
    <location>
        <begin position="278"/>
        <end position="298"/>
    </location>
</feature>
<feature type="transmembrane region" description="Helical" evidence="6">
    <location>
        <begin position="619"/>
        <end position="641"/>
    </location>
</feature>
<feature type="transmembrane region" description="Helical" evidence="6">
    <location>
        <begin position="180"/>
        <end position="199"/>
    </location>
</feature>
<keyword evidence="5 6" id="KW-0472">Membrane</keyword>
<comment type="caution">
    <text evidence="8">The sequence shown here is derived from an EMBL/GenBank/DDBJ whole genome shotgun (WGS) entry which is preliminary data.</text>
</comment>
<organism evidence="8 9">
    <name type="scientific">Fusibacter bizertensis</name>
    <dbReference type="NCBI Taxonomy" id="1488331"/>
    <lineage>
        <taxon>Bacteria</taxon>
        <taxon>Bacillati</taxon>
        <taxon>Bacillota</taxon>
        <taxon>Clostridia</taxon>
        <taxon>Eubacteriales</taxon>
        <taxon>Eubacteriales Family XII. Incertae Sedis</taxon>
        <taxon>Fusibacter</taxon>
    </lineage>
</organism>
<feature type="transmembrane region" description="Helical" evidence="6">
    <location>
        <begin position="354"/>
        <end position="375"/>
    </location>
</feature>
<dbReference type="Gene3D" id="1.20.1640.10">
    <property type="entry name" value="Multidrug efflux transporter AcrB transmembrane domain"/>
    <property type="match status" value="2"/>
</dbReference>
<feature type="transmembrane region" description="Helical" evidence="6">
    <location>
        <begin position="527"/>
        <end position="545"/>
    </location>
</feature>
<name>A0ABT6NAK1_9FIRM</name>
<evidence type="ECO:0000256" key="5">
    <source>
        <dbReference type="ARBA" id="ARBA00023136"/>
    </source>
</evidence>
<dbReference type="Proteomes" id="UP001158045">
    <property type="component" value="Unassembled WGS sequence"/>
</dbReference>
<dbReference type="EMBL" id="JARYZI010000002">
    <property type="protein sequence ID" value="MDH8677448.1"/>
    <property type="molecule type" value="Genomic_DNA"/>
</dbReference>
<feature type="domain" description="Membrane transport protein MMPL" evidence="7">
    <location>
        <begin position="125"/>
        <end position="335"/>
    </location>
</feature>
<evidence type="ECO:0000256" key="6">
    <source>
        <dbReference type="SAM" id="Phobius"/>
    </source>
</evidence>
<evidence type="ECO:0000256" key="2">
    <source>
        <dbReference type="ARBA" id="ARBA00022475"/>
    </source>
</evidence>
<dbReference type="PANTHER" id="PTHR33406:SF13">
    <property type="entry name" value="MEMBRANE PROTEIN YDFJ"/>
    <property type="match status" value="1"/>
</dbReference>
<keyword evidence="3 6" id="KW-0812">Transmembrane</keyword>
<protein>
    <submittedName>
        <fullName evidence="8">MMPL family transporter</fullName>
    </submittedName>
</protein>
<evidence type="ECO:0000256" key="3">
    <source>
        <dbReference type="ARBA" id="ARBA00022692"/>
    </source>
</evidence>
<feature type="domain" description="Membrane transport protein MMPL" evidence="7">
    <location>
        <begin position="428"/>
        <end position="683"/>
    </location>
</feature>
<keyword evidence="2" id="KW-1003">Cell membrane</keyword>
<evidence type="ECO:0000313" key="8">
    <source>
        <dbReference type="EMBL" id="MDH8677448.1"/>
    </source>
</evidence>
<comment type="subcellular location">
    <subcellularLocation>
        <location evidence="1">Cell membrane</location>
        <topology evidence="1">Multi-pass membrane protein</topology>
    </subcellularLocation>
</comment>
<feature type="transmembrane region" description="Helical" evidence="6">
    <location>
        <begin position="310"/>
        <end position="333"/>
    </location>
</feature>
<keyword evidence="4 6" id="KW-1133">Transmembrane helix</keyword>
<gene>
    <name evidence="8" type="ORF">QE109_04775</name>
</gene>
<sequence>MKGERQLEQLAQWIVKQRHKLLITFVVLTLIALVARQYVGTNYELSHYLASDMDSVNALDIMKDEFGLPTSVRAMVNNKTLSEAAELKKQIAKIDGVEHIVWLDDVTDIYQPMYMMPEKAIDEYYRDGHALFYIYFTESDFSEKTGSAIREIENVIGDDAYVFGTASSSQDVVGATESSVASLTFLFIPILMIILLWSTTSWIEPILFLITLGVAILLNGGTNLLLGKVSFITQSMSTALQLAISMDYSIFLLHRFAQEREEGHTVELSMKNAISKSFGSILASSITTVAGFMALLLMKFKIGTDMGLVFAKGISFSLITTLFLLPALTILFSKLIDKTHHKSLIPSFKGLGKVIYKLRYVSFAIVLIVAAPAFLGQQANTFAYGGSSISEEVGSKSYIAKQAIESVYEPFNPVILMIPSGEPVKERELMNQISDLPEVDSIQSLGTMVDDKLPMEILPDSVRKSFASADYHRMIIGLNTPEEGDITFGAIEKIKNLSNAMFSEKAALAGTSVSLYDIKQVASTDNLTVNLVAIMAVATIIFFTFRSKLLPFLLVLTIESAVFLNMSIPYFTGYKMSFIGMLVVSSLQLGATIDYAILMTSRYLERRLDFAPKESMIMAVDDAGGSVLTSGVVLTVAGYAIAMTSSVQTISEMGELIGRGAFLSIIMVFMLLPALLVIFDKFYIKRQLKRGGISHEQKND</sequence>
<reference evidence="8 9" key="1">
    <citation type="submission" date="2023-04" db="EMBL/GenBank/DDBJ databases">
        <title>Fusibacter bizertensis strain WBS, isolated from littoral bottom sediments of the Arctic seas - biochemical and genomic analysis.</title>
        <authorList>
            <person name="Brioukhanov A.L."/>
        </authorList>
    </citation>
    <scope>NUCLEOTIDE SEQUENCE [LARGE SCALE GENOMIC DNA]</scope>
    <source>
        <strain evidence="8 9">WBS</strain>
    </source>
</reference>
<proteinExistence type="predicted"/>
<feature type="transmembrane region" description="Helical" evidence="6">
    <location>
        <begin position="21"/>
        <end position="39"/>
    </location>
</feature>
<evidence type="ECO:0000259" key="7">
    <source>
        <dbReference type="Pfam" id="PF03176"/>
    </source>
</evidence>
<feature type="transmembrane region" description="Helical" evidence="6">
    <location>
        <begin position="206"/>
        <end position="226"/>
    </location>
</feature>
<feature type="transmembrane region" description="Helical" evidence="6">
    <location>
        <begin position="578"/>
        <end position="598"/>
    </location>
</feature>
<dbReference type="InterPro" id="IPR004869">
    <property type="entry name" value="MMPL_dom"/>
</dbReference>
<dbReference type="Pfam" id="PF03176">
    <property type="entry name" value="MMPL"/>
    <property type="match status" value="2"/>
</dbReference>